<organism evidence="2 3">
    <name type="scientific">Streptomyces orinoci</name>
    <name type="common">Streptoverticillium orinoci</name>
    <dbReference type="NCBI Taxonomy" id="67339"/>
    <lineage>
        <taxon>Bacteria</taxon>
        <taxon>Bacillati</taxon>
        <taxon>Actinomycetota</taxon>
        <taxon>Actinomycetes</taxon>
        <taxon>Kitasatosporales</taxon>
        <taxon>Streptomycetaceae</taxon>
        <taxon>Streptomyces</taxon>
    </lineage>
</organism>
<reference evidence="2 3" key="1">
    <citation type="submission" date="2024-06" db="EMBL/GenBank/DDBJ databases">
        <title>The Natural Products Discovery Center: Release of the First 8490 Sequenced Strains for Exploring Actinobacteria Biosynthetic Diversity.</title>
        <authorList>
            <person name="Kalkreuter E."/>
            <person name="Kautsar S.A."/>
            <person name="Yang D."/>
            <person name="Bader C.D."/>
            <person name="Teijaro C.N."/>
            <person name="Fluegel L."/>
            <person name="Davis C.M."/>
            <person name="Simpson J.R."/>
            <person name="Lauterbach L."/>
            <person name="Steele A.D."/>
            <person name="Gui C."/>
            <person name="Meng S."/>
            <person name="Li G."/>
            <person name="Viehrig K."/>
            <person name="Ye F."/>
            <person name="Su P."/>
            <person name="Kiefer A.F."/>
            <person name="Nichols A."/>
            <person name="Cepeda A.J."/>
            <person name="Yan W."/>
            <person name="Fan B."/>
            <person name="Jiang Y."/>
            <person name="Adhikari A."/>
            <person name="Zheng C.-J."/>
            <person name="Schuster L."/>
            <person name="Cowan T.M."/>
            <person name="Smanski M.J."/>
            <person name="Chevrette M.G."/>
            <person name="De Carvalho L.P.S."/>
            <person name="Shen B."/>
        </authorList>
    </citation>
    <scope>NUCLEOTIDE SEQUENCE [LARGE SCALE GENOMIC DNA]</scope>
    <source>
        <strain evidence="2 3">NPDC052347</strain>
    </source>
</reference>
<evidence type="ECO:0000313" key="3">
    <source>
        <dbReference type="Proteomes" id="UP001552594"/>
    </source>
</evidence>
<keyword evidence="3" id="KW-1185">Reference proteome</keyword>
<evidence type="ECO:0000313" key="2">
    <source>
        <dbReference type="EMBL" id="MEV5506556.1"/>
    </source>
</evidence>
<protein>
    <submittedName>
        <fullName evidence="2">Uncharacterized protein</fullName>
    </submittedName>
</protein>
<gene>
    <name evidence="2" type="ORF">AB0L16_08745</name>
</gene>
<evidence type="ECO:0000256" key="1">
    <source>
        <dbReference type="SAM" id="MobiDB-lite"/>
    </source>
</evidence>
<comment type="caution">
    <text evidence="2">The sequence shown here is derived from an EMBL/GenBank/DDBJ whole genome shotgun (WGS) entry which is preliminary data.</text>
</comment>
<sequence length="145" mass="15896">MIPPSWTSAPTPAFSPIPDPLTPARDITHAHFQAGDQVVVIKGVTSGELWGEAVRIVAPSWHTPTDEDGWRLRDATGGAQTFITAHPRYLVHLGRPCPDCLIYLRAMEDYLLPKYAGHDALIDCGWYTTTALNQLVHVADARGGR</sequence>
<dbReference type="EMBL" id="JBFAUK010000005">
    <property type="protein sequence ID" value="MEV5506556.1"/>
    <property type="molecule type" value="Genomic_DNA"/>
</dbReference>
<feature type="compositionally biased region" description="Polar residues" evidence="1">
    <location>
        <begin position="1"/>
        <end position="10"/>
    </location>
</feature>
<feature type="region of interest" description="Disordered" evidence="1">
    <location>
        <begin position="1"/>
        <end position="20"/>
    </location>
</feature>
<dbReference type="RefSeq" id="WP_109279634.1">
    <property type="nucleotide sequence ID" value="NZ_JBFAUK010000005.1"/>
</dbReference>
<name>A0ABV3JUK0_STRON</name>
<accession>A0ABV3JUK0</accession>
<proteinExistence type="predicted"/>
<dbReference type="Proteomes" id="UP001552594">
    <property type="component" value="Unassembled WGS sequence"/>
</dbReference>